<feature type="domain" description="VWFC" evidence="4">
    <location>
        <begin position="726"/>
        <end position="794"/>
    </location>
</feature>
<evidence type="ECO:0000259" key="5">
    <source>
        <dbReference type="PROSITE" id="PS51233"/>
    </source>
</evidence>
<feature type="domain" description="VWFD" evidence="5">
    <location>
        <begin position="921"/>
        <end position="989"/>
    </location>
</feature>
<keyword evidence="7" id="KW-1185">Reference proteome</keyword>
<evidence type="ECO:0000256" key="2">
    <source>
        <dbReference type="ARBA" id="ARBA00022525"/>
    </source>
</evidence>
<feature type="domain" description="VWFC" evidence="4">
    <location>
        <begin position="350"/>
        <end position="409"/>
    </location>
</feature>
<protein>
    <submittedName>
        <fullName evidence="6">Uncharacterized protein</fullName>
    </submittedName>
</protein>
<dbReference type="Pfam" id="PF23334">
    <property type="entry name" value="VWC2L_2nd"/>
    <property type="match status" value="1"/>
</dbReference>
<reference evidence="6 7" key="1">
    <citation type="journal article" date="2014" name="Nat. Genet.">
        <title>Whole-genome sequence of a flatfish provides insights into ZW sex chromosome evolution and adaptation to a benthic lifestyle.</title>
        <authorList>
            <person name="Chen S."/>
            <person name="Zhang G."/>
            <person name="Shao C."/>
            <person name="Huang Q."/>
            <person name="Liu G."/>
            <person name="Zhang P."/>
            <person name="Song W."/>
            <person name="An N."/>
            <person name="Chalopin D."/>
            <person name="Volff J.N."/>
            <person name="Hong Y."/>
            <person name="Li Q."/>
            <person name="Sha Z."/>
            <person name="Zhou H."/>
            <person name="Xie M."/>
            <person name="Yu Q."/>
            <person name="Liu Y."/>
            <person name="Xiang H."/>
            <person name="Wang N."/>
            <person name="Wu K."/>
            <person name="Yang C."/>
            <person name="Zhou Q."/>
            <person name="Liao X."/>
            <person name="Yang L."/>
            <person name="Hu Q."/>
            <person name="Zhang J."/>
            <person name="Meng L."/>
            <person name="Jin L."/>
            <person name="Tian Y."/>
            <person name="Lian J."/>
            <person name="Yang J."/>
            <person name="Miao G."/>
            <person name="Liu S."/>
            <person name="Liang Z."/>
            <person name="Yan F."/>
            <person name="Li Y."/>
            <person name="Sun B."/>
            <person name="Zhang H."/>
            <person name="Zhang J."/>
            <person name="Zhu Y."/>
            <person name="Du M."/>
            <person name="Zhao Y."/>
            <person name="Schartl M."/>
            <person name="Tang Q."/>
            <person name="Wang J."/>
        </authorList>
    </citation>
    <scope>NUCLEOTIDE SEQUENCE</scope>
</reference>
<dbReference type="STRING" id="244447.ENSCSEP00000006330"/>
<feature type="domain" description="VWFC" evidence="4">
    <location>
        <begin position="292"/>
        <end position="350"/>
    </location>
</feature>
<evidence type="ECO:0000259" key="4">
    <source>
        <dbReference type="PROSITE" id="PS50184"/>
    </source>
</evidence>
<feature type="domain" description="VWFC" evidence="4">
    <location>
        <begin position="234"/>
        <end position="292"/>
    </location>
</feature>
<feature type="domain" description="VWFC" evidence="4">
    <location>
        <begin position="859"/>
        <end position="917"/>
    </location>
</feature>
<dbReference type="PANTHER" id="PTHR46698">
    <property type="entry name" value="CROSSVEINLESS 2"/>
    <property type="match status" value="1"/>
</dbReference>
<evidence type="ECO:0000313" key="6">
    <source>
        <dbReference type="Ensembl" id="ENSCSEP00000006330.1"/>
    </source>
</evidence>
<comment type="subcellular location">
    <subcellularLocation>
        <location evidence="1">Secreted</location>
    </subcellularLocation>
</comment>
<dbReference type="PROSITE" id="PS51233">
    <property type="entry name" value="VWFD"/>
    <property type="match status" value="1"/>
</dbReference>
<dbReference type="Proteomes" id="UP000265120">
    <property type="component" value="Chromosome 6"/>
</dbReference>
<dbReference type="Pfam" id="PF00093">
    <property type="entry name" value="VWC"/>
    <property type="match status" value="6"/>
</dbReference>
<dbReference type="PROSITE" id="PS50184">
    <property type="entry name" value="VWFC_2"/>
    <property type="match status" value="9"/>
</dbReference>
<dbReference type="Ensembl" id="ENSCSET00000006402.1">
    <property type="protein sequence ID" value="ENSCSEP00000006330.1"/>
    <property type="gene ID" value="ENSCSEG00000004091.1"/>
</dbReference>
<name>A0A3P8V1H8_CYNSE</name>
<dbReference type="InParanoid" id="A0A3P8V1H8"/>
<dbReference type="GeneTree" id="ENSGT00940000160243"/>
<dbReference type="SUPFAM" id="SSF57603">
    <property type="entry name" value="FnI-like domain"/>
    <property type="match status" value="10"/>
</dbReference>
<dbReference type="AlphaFoldDB" id="A0A3P8V1H8"/>
<feature type="domain" description="VWFC" evidence="4">
    <location>
        <begin position="483"/>
        <end position="542"/>
    </location>
</feature>
<feature type="domain" description="VWFC" evidence="4">
    <location>
        <begin position="185"/>
        <end position="240"/>
    </location>
</feature>
<feature type="domain" description="VWFC" evidence="4">
    <location>
        <begin position="601"/>
        <end position="668"/>
    </location>
</feature>
<evidence type="ECO:0000313" key="7">
    <source>
        <dbReference type="Proteomes" id="UP000265120"/>
    </source>
</evidence>
<keyword evidence="3" id="KW-0732">Signal</keyword>
<evidence type="ECO:0000256" key="3">
    <source>
        <dbReference type="ARBA" id="ARBA00022729"/>
    </source>
</evidence>
<dbReference type="OMA" id="CIPESAC"/>
<dbReference type="InterPro" id="IPR052424">
    <property type="entry name" value="Kielin_Chordin-BMP_Reg"/>
</dbReference>
<dbReference type="SMART" id="SM00214">
    <property type="entry name" value="VWC"/>
    <property type="match status" value="12"/>
</dbReference>
<organism evidence="6 7">
    <name type="scientific">Cynoglossus semilaevis</name>
    <name type="common">Tongue sole</name>
    <dbReference type="NCBI Taxonomy" id="244447"/>
    <lineage>
        <taxon>Eukaryota</taxon>
        <taxon>Metazoa</taxon>
        <taxon>Chordata</taxon>
        <taxon>Craniata</taxon>
        <taxon>Vertebrata</taxon>
        <taxon>Euteleostomi</taxon>
        <taxon>Actinopterygii</taxon>
        <taxon>Neopterygii</taxon>
        <taxon>Teleostei</taxon>
        <taxon>Neoteleostei</taxon>
        <taxon>Acanthomorphata</taxon>
        <taxon>Carangaria</taxon>
        <taxon>Pleuronectiformes</taxon>
        <taxon>Pleuronectoidei</taxon>
        <taxon>Cynoglossidae</taxon>
        <taxon>Cynoglossinae</taxon>
        <taxon>Cynoglossus</taxon>
    </lineage>
</organism>
<evidence type="ECO:0000256" key="1">
    <source>
        <dbReference type="ARBA" id="ARBA00004613"/>
    </source>
</evidence>
<reference evidence="6" key="2">
    <citation type="submission" date="2025-08" db="UniProtKB">
        <authorList>
            <consortium name="Ensembl"/>
        </authorList>
    </citation>
    <scope>IDENTIFICATION</scope>
</reference>
<dbReference type="PANTHER" id="PTHR46698:SF2">
    <property type="entry name" value="KIELIN_CHORDIN-LIKE PROTEIN"/>
    <property type="match status" value="1"/>
</dbReference>
<dbReference type="InterPro" id="IPR001846">
    <property type="entry name" value="VWF_type-D"/>
</dbReference>
<feature type="domain" description="VWFC" evidence="4">
    <location>
        <begin position="668"/>
        <end position="726"/>
    </location>
</feature>
<dbReference type="SMART" id="SM00215">
    <property type="entry name" value="VWC_out"/>
    <property type="match status" value="5"/>
</dbReference>
<keyword evidence="2" id="KW-0964">Secreted</keyword>
<dbReference type="Pfam" id="PF00094">
    <property type="entry name" value="VWD"/>
    <property type="match status" value="1"/>
</dbReference>
<sequence length="989" mass="108374">PCPALPCKNPVHLAGDCCPSFTASAFECFSDCTFENQVLVDGQAFLNPVNTCEECKCASGKIDCHQIPCPRPFCNSPRHGTCCQNNCDGETKSFFLITIISHLNQQAGVLTFPCPLPLRLQLRWERLCKRTGLHRKYIEKNLPITDLCNGNVQCLMKRCPVLTCPYPNVSPGECCPQCPAPPLDCVYEQRIYRHAEHFYHPVDSCQRCTCTNGTVRCQHKPCPFAGCSHGITKECCLTCEGTFKTNGETWNDASDLCARCRCHEGSVRCTRRPCPPSNCKHPIQGQCCMSCDGCTFRSKEYPEGTEFADYKDPCGVCYCYRGDVICSKIQCNEECSHPYKPSGQCCGECQRCFYNNAILINGQSLPDPGNPCSECTCQNGAVVCAHISCPSVACVHPVTLPGECCPVCTGICLHQGTEFKSGSTFPSLSDPCFSCNCLVSVRTTRRDPFPSCCANEVVDCQRRPCTVQCSHAVPSESCCPACESCLYQTVVHPHGHSFTPSSDLCQRCTCVRGNVTCVPLICQPTPCARPITKPGQCCPECTGILYKRCSSNSMEIVIERQQKQKNVIKLAKFQFTVLGGKISVFPVKPPGNANVSPSPIVLCLSNGHEYADGQTWTSSSNHCSTCTCQSPHTHFKDAGEVQCMSLVCSKLPCLHQVTDPGACCPRCRGCMYEGKEHTEGSSWFTDSTLCMRCMCVDGVTTCSEVHCLSPCTNFITVPGECCPVCADCVFEGRVYSPGDSFHPVDDPCQICTCEVMPDGEQHLRCLRKQCPSLVNCPKSNIIFSGPDSCCPVCAQPLSNCTAALIGNEVLATDDPCFTCHCQDLTWTCMQHMCLPLTCPVNEQFMPPDSCCPVCKDSGLSCLHQGTVYYGNEQWKVDECTSCKCVSGDIHCDTDRCPSLTCGDIPAVVPGLCCPHCIPSPATCIAFGDPHYRTFDGRMLHFQGACTYVLAQDCNGGDFRQIAAFEPRCKRTCLLLLNKCVFFYSYYINI</sequence>
<dbReference type="GO" id="GO:0030513">
    <property type="term" value="P:positive regulation of BMP signaling pathway"/>
    <property type="evidence" value="ECO:0007669"/>
    <property type="project" value="TreeGrafter"/>
</dbReference>
<accession>A0A3P8V1H8</accession>
<reference evidence="6" key="3">
    <citation type="submission" date="2025-09" db="UniProtKB">
        <authorList>
            <consortium name="Ensembl"/>
        </authorList>
    </citation>
    <scope>IDENTIFICATION</scope>
</reference>
<dbReference type="PROSITE" id="PS01208">
    <property type="entry name" value="VWFC_1"/>
    <property type="match status" value="4"/>
</dbReference>
<dbReference type="InterPro" id="IPR001007">
    <property type="entry name" value="VWF_dom"/>
</dbReference>
<dbReference type="Gene3D" id="2.10.70.10">
    <property type="entry name" value="Complement Module, domain 1"/>
    <property type="match status" value="3"/>
</dbReference>
<proteinExistence type="predicted"/>
<dbReference type="GO" id="GO:0005576">
    <property type="term" value="C:extracellular region"/>
    <property type="evidence" value="ECO:0007669"/>
    <property type="project" value="UniProtKB-SubCell"/>
</dbReference>
<dbReference type="Gene3D" id="6.20.200.20">
    <property type="match status" value="7"/>
</dbReference>